<name>C1MM17_MICPC</name>
<keyword evidence="3" id="KW-1185">Reference proteome</keyword>
<evidence type="ECO:0000256" key="1">
    <source>
        <dbReference type="SAM" id="MobiDB-lite"/>
    </source>
</evidence>
<proteinExistence type="predicted"/>
<dbReference type="AlphaFoldDB" id="C1MM17"/>
<dbReference type="InterPro" id="IPR011993">
    <property type="entry name" value="PH-like_dom_sf"/>
</dbReference>
<protein>
    <submittedName>
        <fullName evidence="2">Predicted protein</fullName>
    </submittedName>
</protein>
<evidence type="ECO:0000313" key="2">
    <source>
        <dbReference type="EMBL" id="EEH58505.1"/>
    </source>
</evidence>
<gene>
    <name evidence="2" type="ORF">MICPUCDRAFT_56365</name>
</gene>
<dbReference type="SUPFAM" id="SSF50729">
    <property type="entry name" value="PH domain-like"/>
    <property type="match status" value="1"/>
</dbReference>
<feature type="region of interest" description="Disordered" evidence="1">
    <location>
        <begin position="192"/>
        <end position="284"/>
    </location>
</feature>
<dbReference type="RefSeq" id="XP_003056860.1">
    <property type="nucleotide sequence ID" value="XM_003056814.1"/>
</dbReference>
<dbReference type="KEGG" id="mpp:MICPUCDRAFT_56365"/>
<feature type="compositionally biased region" description="Low complexity" evidence="1">
    <location>
        <begin position="231"/>
        <end position="284"/>
    </location>
</feature>
<accession>C1MM17</accession>
<dbReference type="EMBL" id="GG663737">
    <property type="protein sequence ID" value="EEH58505.1"/>
    <property type="molecule type" value="Genomic_DNA"/>
</dbReference>
<dbReference type="Gene3D" id="2.30.29.30">
    <property type="entry name" value="Pleckstrin-homology domain (PH domain)/Phosphotyrosine-binding domain (PTB)"/>
    <property type="match status" value="1"/>
</dbReference>
<reference evidence="2 3" key="1">
    <citation type="journal article" date="2009" name="Science">
        <title>Green evolution and dynamic adaptations revealed by genomes of the marine picoeukaryotes Micromonas.</title>
        <authorList>
            <person name="Worden A.Z."/>
            <person name="Lee J.H."/>
            <person name="Mock T."/>
            <person name="Rouze P."/>
            <person name="Simmons M.P."/>
            <person name="Aerts A.L."/>
            <person name="Allen A.E."/>
            <person name="Cuvelier M.L."/>
            <person name="Derelle E."/>
            <person name="Everett M.V."/>
            <person name="Foulon E."/>
            <person name="Grimwood J."/>
            <person name="Gundlach H."/>
            <person name="Henrissat B."/>
            <person name="Napoli C."/>
            <person name="McDonald S.M."/>
            <person name="Parker M.S."/>
            <person name="Rombauts S."/>
            <person name="Salamov A."/>
            <person name="Von Dassow P."/>
            <person name="Badger J.H."/>
            <person name="Coutinho P.M."/>
            <person name="Demir E."/>
            <person name="Dubchak I."/>
            <person name="Gentemann C."/>
            <person name="Eikrem W."/>
            <person name="Gready J.E."/>
            <person name="John U."/>
            <person name="Lanier W."/>
            <person name="Lindquist E.A."/>
            <person name="Lucas S."/>
            <person name="Mayer K.F."/>
            <person name="Moreau H."/>
            <person name="Not F."/>
            <person name="Otillar R."/>
            <person name="Panaud O."/>
            <person name="Pangilinan J."/>
            <person name="Paulsen I."/>
            <person name="Piegu B."/>
            <person name="Poliakov A."/>
            <person name="Robbens S."/>
            <person name="Schmutz J."/>
            <person name="Toulza E."/>
            <person name="Wyss T."/>
            <person name="Zelensky A."/>
            <person name="Zhou K."/>
            <person name="Armbrust E.V."/>
            <person name="Bhattacharya D."/>
            <person name="Goodenough U.W."/>
            <person name="Van de Peer Y."/>
            <person name="Grigoriev I.V."/>
        </authorList>
    </citation>
    <scope>NUCLEOTIDE SEQUENCE [LARGE SCALE GENOMIC DNA]</scope>
    <source>
        <strain evidence="2 3">CCMP1545</strain>
    </source>
</reference>
<dbReference type="Proteomes" id="UP000001876">
    <property type="component" value="Unassembled WGS sequence"/>
</dbReference>
<evidence type="ECO:0000313" key="3">
    <source>
        <dbReference type="Proteomes" id="UP000001876"/>
    </source>
</evidence>
<organism evidence="3">
    <name type="scientific">Micromonas pusilla (strain CCMP1545)</name>
    <name type="common">Picoplanktonic green alga</name>
    <dbReference type="NCBI Taxonomy" id="564608"/>
    <lineage>
        <taxon>Eukaryota</taxon>
        <taxon>Viridiplantae</taxon>
        <taxon>Chlorophyta</taxon>
        <taxon>Mamiellophyceae</taxon>
        <taxon>Mamiellales</taxon>
        <taxon>Mamiellaceae</taxon>
        <taxon>Micromonas</taxon>
    </lineage>
</organism>
<sequence>MTNVHGAVADVPTDLASLLDVGGKPHAADVVSAPSLADALGTSSDAARGRTPAFEGRWFLKRSEHIRRWIRTWIALDASGTMLEMKNDALDVKPRAVVRVRDVRSVALSSVNFHGGKEHDGACVYVAISMRPNATTPGATPESGLYLVAETPSAAAEWVVDARRVAGLEMTASPAVLAPPGSGKFGRHVAKEAMRAVASTRGRGEEEPAPATPSPEPRGAVANRRGPRAPSSSVSSASSVETPGAASDASFSFAGSDSGSPTATVAAAAATPTPTPTPTSATSSPVLFARDAAPSAAAKSGGGTILRRILNPRARKEHALASSLCAVTERLRRAEAASRRELRETSAMATEALRAKDERCVALTRALELETHARAESSALLDALQRRLEESATALEKREAQLASTTAAAATLRAKYEKTKARSVICTLVPVRPRPRGDRRFLRTFLPGGRFSPLTPRFQSPPSKPFNFN</sequence>
<dbReference type="GeneID" id="9682757"/>